<dbReference type="InterPro" id="IPR045864">
    <property type="entry name" value="aa-tRNA-synth_II/BPL/LPL"/>
</dbReference>
<keyword evidence="10" id="KW-0030">Aminoacyl-tRNA synthetase</keyword>
<evidence type="ECO:0000256" key="7">
    <source>
        <dbReference type="ARBA" id="ARBA00022833"/>
    </source>
</evidence>
<sequence>MKELEKTQLEDKEESFDHRTFGSEHNWFFSNTAPGFLSWGPQGYRLKELIRNYINRFQREVCGIQLVKTPVLAKKELFLKTGHLPLYSENIFAEIKKGEEELILRPMTCPHHILLAKEIIISKSQLPYFMGENSLLHRDEYSGGLLGLKRVRAMELIDTHIFLLPEQAPELIPRVLSWIWRLLRKFQIELKEIVLATKASKNKYISGEEEWEEVESILFNSTSGWAEKNNLAGLLVKKEGDAAFYGPKIDFNAVDKQNQTYTISTLQLDCFMTKRLGFELDSLNPWVIHLGLIGTLERFIAYLIERYQGRFPFWLCPTQISIIPIDPEKFGGVAQELAYRLSQKGFRACPDLGKERFTKKVLLSSKSKIPFQILVGEKESQSLDVLQVRQLGEKEPKTFKFSEFIDHLKELNAEGNL</sequence>
<dbReference type="GO" id="GO:0046872">
    <property type="term" value="F:metal ion binding"/>
    <property type="evidence" value="ECO:0007669"/>
    <property type="project" value="UniProtKB-KW"/>
</dbReference>
<dbReference type="GO" id="GO:0005524">
    <property type="term" value="F:ATP binding"/>
    <property type="evidence" value="ECO:0007669"/>
    <property type="project" value="UniProtKB-KW"/>
</dbReference>
<evidence type="ECO:0000256" key="10">
    <source>
        <dbReference type="ARBA" id="ARBA00023146"/>
    </source>
</evidence>
<evidence type="ECO:0000256" key="4">
    <source>
        <dbReference type="ARBA" id="ARBA00022598"/>
    </source>
</evidence>
<evidence type="ECO:0000256" key="1">
    <source>
        <dbReference type="ARBA" id="ARBA00008226"/>
    </source>
</evidence>
<comment type="caution">
    <text evidence="13">The sequence shown here is derived from an EMBL/GenBank/DDBJ whole genome shotgun (WGS) entry which is preliminary data.</text>
</comment>
<keyword evidence="9" id="KW-0648">Protein biosynthesis</keyword>
<dbReference type="PRINTS" id="PR01047">
    <property type="entry name" value="TRNASYNTHTHR"/>
</dbReference>
<dbReference type="InterPro" id="IPR036621">
    <property type="entry name" value="Anticodon-bd_dom_sf"/>
</dbReference>
<evidence type="ECO:0000256" key="5">
    <source>
        <dbReference type="ARBA" id="ARBA00022723"/>
    </source>
</evidence>
<dbReference type="PANTHER" id="PTHR11451">
    <property type="entry name" value="THREONINE-TRNA LIGASE"/>
    <property type="match status" value="1"/>
</dbReference>
<dbReference type="Pfam" id="PF00587">
    <property type="entry name" value="tRNA-synt_2b"/>
    <property type="match status" value="1"/>
</dbReference>
<evidence type="ECO:0000256" key="11">
    <source>
        <dbReference type="ARBA" id="ARBA00049515"/>
    </source>
</evidence>
<evidence type="ECO:0000313" key="13">
    <source>
        <dbReference type="EMBL" id="RAO95330.1"/>
    </source>
</evidence>
<keyword evidence="6" id="KW-0547">Nucleotide-binding</keyword>
<dbReference type="Proteomes" id="UP000249762">
    <property type="component" value="Unassembled WGS sequence"/>
</dbReference>
<dbReference type="Gene3D" id="3.40.50.800">
    <property type="entry name" value="Anticodon-binding domain"/>
    <property type="match status" value="1"/>
</dbReference>
<keyword evidence="7" id="KW-0862">Zinc</keyword>
<evidence type="ECO:0000256" key="3">
    <source>
        <dbReference type="ARBA" id="ARBA00022490"/>
    </source>
</evidence>
<dbReference type="PANTHER" id="PTHR11451:SF56">
    <property type="entry name" value="THREONINE--TRNA LIGASE 1"/>
    <property type="match status" value="1"/>
</dbReference>
<evidence type="ECO:0000256" key="9">
    <source>
        <dbReference type="ARBA" id="ARBA00022917"/>
    </source>
</evidence>
<evidence type="ECO:0000259" key="12">
    <source>
        <dbReference type="PROSITE" id="PS50862"/>
    </source>
</evidence>
<protein>
    <recommendedName>
        <fullName evidence="2">threonine--tRNA ligase</fullName>
        <ecNumber evidence="2">6.1.1.3</ecNumber>
    </recommendedName>
</protein>
<keyword evidence="8" id="KW-0067">ATP-binding</keyword>
<dbReference type="RefSeq" id="WP_112664991.1">
    <property type="nucleotide sequence ID" value="NZ_QKVO01000001.1"/>
</dbReference>
<dbReference type="InterPro" id="IPR002320">
    <property type="entry name" value="Thr-tRNA-ligase_IIa"/>
</dbReference>
<dbReference type="PROSITE" id="PS50862">
    <property type="entry name" value="AA_TRNA_LIGASE_II"/>
    <property type="match status" value="1"/>
</dbReference>
<dbReference type="EC" id="6.1.1.3" evidence="2"/>
<feature type="domain" description="Aminoacyl-transfer RNA synthetases class-II family profile" evidence="12">
    <location>
        <begin position="41"/>
        <end position="312"/>
    </location>
</feature>
<dbReference type="GO" id="GO:0004829">
    <property type="term" value="F:threonine-tRNA ligase activity"/>
    <property type="evidence" value="ECO:0007669"/>
    <property type="project" value="UniProtKB-EC"/>
</dbReference>
<reference evidence="14" key="1">
    <citation type="submission" date="2018-06" db="EMBL/GenBank/DDBJ databases">
        <authorList>
            <person name="Martinez Ocampo F."/>
            <person name="Quiroz Castaneda R.E."/>
            <person name="Rojas Lopez X."/>
        </authorList>
    </citation>
    <scope>NUCLEOTIDE SEQUENCE [LARGE SCALE GENOMIC DNA]</scope>
    <source>
        <strain evidence="14">INIFAP02</strain>
    </source>
</reference>
<accession>A0A328PU82</accession>
<dbReference type="InterPro" id="IPR006195">
    <property type="entry name" value="aa-tRNA-synth_II"/>
</dbReference>
<name>A0A328PU82_9MOLU</name>
<dbReference type="InterPro" id="IPR004154">
    <property type="entry name" value="Anticodon-bd"/>
</dbReference>
<keyword evidence="5" id="KW-0479">Metal-binding</keyword>
<dbReference type="InterPro" id="IPR002314">
    <property type="entry name" value="aa-tRNA-synt_IIb"/>
</dbReference>
<evidence type="ECO:0000313" key="14">
    <source>
        <dbReference type="Proteomes" id="UP000249762"/>
    </source>
</evidence>
<gene>
    <name evidence="13" type="ORF">DNK47_00565</name>
</gene>
<dbReference type="OrthoDB" id="9802304at2"/>
<dbReference type="SUPFAM" id="SSF55681">
    <property type="entry name" value="Class II aaRS and biotin synthetases"/>
    <property type="match status" value="1"/>
</dbReference>
<organism evidence="13 14">
    <name type="scientific">Mycoplasma wenyonii</name>
    <dbReference type="NCBI Taxonomy" id="65123"/>
    <lineage>
        <taxon>Bacteria</taxon>
        <taxon>Bacillati</taxon>
        <taxon>Mycoplasmatota</taxon>
        <taxon>Mollicutes</taxon>
        <taxon>Mycoplasmataceae</taxon>
        <taxon>Mycoplasma</taxon>
    </lineage>
</organism>
<keyword evidence="4 13" id="KW-0436">Ligase</keyword>
<dbReference type="GO" id="GO:0005737">
    <property type="term" value="C:cytoplasm"/>
    <property type="evidence" value="ECO:0007669"/>
    <property type="project" value="InterPro"/>
</dbReference>
<proteinExistence type="inferred from homology"/>
<keyword evidence="3" id="KW-0963">Cytoplasm</keyword>
<dbReference type="AlphaFoldDB" id="A0A328PU82"/>
<evidence type="ECO:0000256" key="6">
    <source>
        <dbReference type="ARBA" id="ARBA00022741"/>
    </source>
</evidence>
<dbReference type="Pfam" id="PF03129">
    <property type="entry name" value="HGTP_anticodon"/>
    <property type="match status" value="1"/>
</dbReference>
<dbReference type="EMBL" id="QKVO01000001">
    <property type="protein sequence ID" value="RAO95330.1"/>
    <property type="molecule type" value="Genomic_DNA"/>
</dbReference>
<comment type="catalytic activity">
    <reaction evidence="11">
        <text>tRNA(Thr) + L-threonine + ATP = L-threonyl-tRNA(Thr) + AMP + diphosphate + H(+)</text>
        <dbReference type="Rhea" id="RHEA:24624"/>
        <dbReference type="Rhea" id="RHEA-COMP:9670"/>
        <dbReference type="Rhea" id="RHEA-COMP:9704"/>
        <dbReference type="ChEBI" id="CHEBI:15378"/>
        <dbReference type="ChEBI" id="CHEBI:30616"/>
        <dbReference type="ChEBI" id="CHEBI:33019"/>
        <dbReference type="ChEBI" id="CHEBI:57926"/>
        <dbReference type="ChEBI" id="CHEBI:78442"/>
        <dbReference type="ChEBI" id="CHEBI:78534"/>
        <dbReference type="ChEBI" id="CHEBI:456215"/>
        <dbReference type="EC" id="6.1.1.3"/>
    </reaction>
</comment>
<evidence type="ECO:0000256" key="8">
    <source>
        <dbReference type="ARBA" id="ARBA00022840"/>
    </source>
</evidence>
<comment type="similarity">
    <text evidence="1">Belongs to the class-II aminoacyl-tRNA synthetase family.</text>
</comment>
<dbReference type="Gene3D" id="3.30.930.10">
    <property type="entry name" value="Bira Bifunctional Protein, Domain 2"/>
    <property type="match status" value="1"/>
</dbReference>
<keyword evidence="14" id="KW-1185">Reference proteome</keyword>
<dbReference type="SUPFAM" id="SSF52954">
    <property type="entry name" value="Class II aaRS ABD-related"/>
    <property type="match status" value="1"/>
</dbReference>
<evidence type="ECO:0000256" key="2">
    <source>
        <dbReference type="ARBA" id="ARBA00013163"/>
    </source>
</evidence>
<dbReference type="GO" id="GO:0006435">
    <property type="term" value="P:threonyl-tRNA aminoacylation"/>
    <property type="evidence" value="ECO:0007669"/>
    <property type="project" value="InterPro"/>
</dbReference>